<dbReference type="GO" id="GO:0000981">
    <property type="term" value="F:DNA-binding transcription factor activity, RNA polymerase II-specific"/>
    <property type="evidence" value="ECO:0007669"/>
    <property type="project" value="InterPro"/>
</dbReference>
<dbReference type="PANTHER" id="PTHR47338">
    <property type="entry name" value="ZN(II)2CYS6 TRANSCRIPTION FACTOR (EUROFUNG)-RELATED"/>
    <property type="match status" value="1"/>
</dbReference>
<gene>
    <name evidence="7" type="ORF">M427DRAFT_277258</name>
</gene>
<dbReference type="PROSITE" id="PS50048">
    <property type="entry name" value="ZN2_CY6_FUNGAL_2"/>
    <property type="match status" value="1"/>
</dbReference>
<dbReference type="EMBL" id="KQ965732">
    <property type="protein sequence ID" value="KXS21721.1"/>
    <property type="molecule type" value="Genomic_DNA"/>
</dbReference>
<dbReference type="Gene3D" id="4.10.240.10">
    <property type="entry name" value="Zn(2)-C6 fungal-type DNA-binding domain"/>
    <property type="match status" value="1"/>
</dbReference>
<protein>
    <recommendedName>
        <fullName evidence="6">Zn(2)-C6 fungal-type domain-containing protein</fullName>
    </recommendedName>
</protein>
<feature type="domain" description="Zn(2)-C6 fungal-type" evidence="6">
    <location>
        <begin position="4"/>
        <end position="33"/>
    </location>
</feature>
<keyword evidence="2" id="KW-0479">Metal-binding</keyword>
<evidence type="ECO:0000313" key="7">
    <source>
        <dbReference type="EMBL" id="KXS21721.1"/>
    </source>
</evidence>
<dbReference type="Pfam" id="PF00172">
    <property type="entry name" value="Zn_clus"/>
    <property type="match status" value="1"/>
</dbReference>
<evidence type="ECO:0000256" key="5">
    <source>
        <dbReference type="ARBA" id="ARBA00023242"/>
    </source>
</evidence>
<dbReference type="PROSITE" id="PS00463">
    <property type="entry name" value="ZN2_CY6_FUNGAL_1"/>
    <property type="match status" value="1"/>
</dbReference>
<dbReference type="GO" id="GO:0005634">
    <property type="term" value="C:nucleus"/>
    <property type="evidence" value="ECO:0007669"/>
    <property type="project" value="UniProtKB-SubCell"/>
</dbReference>
<evidence type="ECO:0000313" key="8">
    <source>
        <dbReference type="Proteomes" id="UP000070544"/>
    </source>
</evidence>
<accession>A0A139AY99</accession>
<comment type="subcellular location">
    <subcellularLocation>
        <location evidence="1">Nucleus</location>
    </subcellularLocation>
</comment>
<evidence type="ECO:0000256" key="4">
    <source>
        <dbReference type="ARBA" id="ARBA00023163"/>
    </source>
</evidence>
<evidence type="ECO:0000256" key="1">
    <source>
        <dbReference type="ARBA" id="ARBA00004123"/>
    </source>
</evidence>
<keyword evidence="5" id="KW-0539">Nucleus</keyword>
<dbReference type="CDD" id="cd00067">
    <property type="entry name" value="GAL4"/>
    <property type="match status" value="1"/>
</dbReference>
<evidence type="ECO:0000259" key="6">
    <source>
        <dbReference type="PROSITE" id="PS50048"/>
    </source>
</evidence>
<dbReference type="OrthoDB" id="434972at2759"/>
<dbReference type="SUPFAM" id="SSF57701">
    <property type="entry name" value="Zn2/Cys6 DNA-binding domain"/>
    <property type="match status" value="1"/>
</dbReference>
<dbReference type="InterPro" id="IPR036864">
    <property type="entry name" value="Zn2-C6_fun-type_DNA-bd_sf"/>
</dbReference>
<dbReference type="PANTHER" id="PTHR47338:SF5">
    <property type="entry name" value="ZN(II)2CYS6 TRANSCRIPTION FACTOR (EUROFUNG)"/>
    <property type="match status" value="1"/>
</dbReference>
<reference evidence="7 8" key="1">
    <citation type="journal article" date="2015" name="Genome Biol. Evol.">
        <title>Phylogenomic analyses indicate that early fungi evolved digesting cell walls of algal ancestors of land plants.</title>
        <authorList>
            <person name="Chang Y."/>
            <person name="Wang S."/>
            <person name="Sekimoto S."/>
            <person name="Aerts A.L."/>
            <person name="Choi C."/>
            <person name="Clum A."/>
            <person name="LaButti K.M."/>
            <person name="Lindquist E.A."/>
            <person name="Yee Ngan C."/>
            <person name="Ohm R.A."/>
            <person name="Salamov A.A."/>
            <person name="Grigoriev I.V."/>
            <person name="Spatafora J.W."/>
            <person name="Berbee M.L."/>
        </authorList>
    </citation>
    <scope>NUCLEOTIDE SEQUENCE [LARGE SCALE GENOMIC DNA]</scope>
    <source>
        <strain evidence="7 8">JEL478</strain>
    </source>
</reference>
<evidence type="ECO:0000256" key="2">
    <source>
        <dbReference type="ARBA" id="ARBA00022723"/>
    </source>
</evidence>
<dbReference type="AlphaFoldDB" id="A0A139AY99"/>
<keyword evidence="4" id="KW-0804">Transcription</keyword>
<dbReference type="GO" id="GO:0008270">
    <property type="term" value="F:zinc ion binding"/>
    <property type="evidence" value="ECO:0007669"/>
    <property type="project" value="InterPro"/>
</dbReference>
<dbReference type="CDD" id="cd12148">
    <property type="entry name" value="fungal_TF_MHR"/>
    <property type="match status" value="1"/>
</dbReference>
<dbReference type="STRING" id="1344416.A0A139AY99"/>
<dbReference type="InterPro" id="IPR050815">
    <property type="entry name" value="TF_fung"/>
</dbReference>
<name>A0A139AY99_GONPJ</name>
<sequence length="342" mass="37402">MFKACDACHRLKAKCAGNQPCERCKNLGEACTYDRPSRRRGPKVTQELAASKRLKTLEALVRDGDHPGIEQLLANVTHFQGNAQSPYFTSSMSYPYSAPYYPSLPLQATENSMAPHGHDPPPSDEFSAANIIHGFSRSSSSYGVGNEDAVSKWALPPPHVLHHLVITMAARETFPTVSQGKLLRLVADHAQSPPGTRPLAIIPAAAALGAYQLSRIPNATQSDQEPSLNPAGTSAHYLELACQLLNTAMKSIDDEIHGDGLCIVENSFARRGKDPDKFTVLAMFMIGVLCSTSLSTMMDGDFFGAMSIQLGLRLGLNRELPATHGDTWIDREESRRIWWMIL</sequence>
<keyword evidence="8" id="KW-1185">Reference proteome</keyword>
<dbReference type="SMART" id="SM00066">
    <property type="entry name" value="GAL4"/>
    <property type="match status" value="1"/>
</dbReference>
<evidence type="ECO:0000256" key="3">
    <source>
        <dbReference type="ARBA" id="ARBA00023015"/>
    </source>
</evidence>
<dbReference type="InterPro" id="IPR001138">
    <property type="entry name" value="Zn2Cys6_DnaBD"/>
</dbReference>
<proteinExistence type="predicted"/>
<organism evidence="7 8">
    <name type="scientific">Gonapodya prolifera (strain JEL478)</name>
    <name type="common">Monoblepharis prolifera</name>
    <dbReference type="NCBI Taxonomy" id="1344416"/>
    <lineage>
        <taxon>Eukaryota</taxon>
        <taxon>Fungi</taxon>
        <taxon>Fungi incertae sedis</taxon>
        <taxon>Chytridiomycota</taxon>
        <taxon>Chytridiomycota incertae sedis</taxon>
        <taxon>Monoblepharidomycetes</taxon>
        <taxon>Monoblepharidales</taxon>
        <taxon>Gonapodyaceae</taxon>
        <taxon>Gonapodya</taxon>
    </lineage>
</organism>
<keyword evidence="3" id="KW-0805">Transcription regulation</keyword>
<dbReference type="Proteomes" id="UP000070544">
    <property type="component" value="Unassembled WGS sequence"/>
</dbReference>